<feature type="compositionally biased region" description="Polar residues" evidence="1">
    <location>
        <begin position="239"/>
        <end position="256"/>
    </location>
</feature>
<evidence type="ECO:0000313" key="2">
    <source>
        <dbReference type="EMBL" id="EEN54419.1"/>
    </source>
</evidence>
<proteinExistence type="predicted"/>
<feature type="compositionally biased region" description="Low complexity" evidence="1">
    <location>
        <begin position="404"/>
        <end position="420"/>
    </location>
</feature>
<sequence>MTSSQGQQKIVLERHCCNHVVEQNGHKTQHCLQARVHRVTCLCKIRVFKTILLLIKMGDSEPSADRDTGAFLACFQFLTLLRPGGRNRESGAKVSVGIHTVSVAEKAKYRLVIRYGKKKRCTAWKKVATQDWDFTAEFAEYVPEDKKKVRVELQKKKCKVKTVGVTTVDPTRALQTDKPARDWYIFDPPKKLFMDRNLSFLEATVAVNGPKVEKKTTQEKGTTTKPSEGNETPKDRSESSTGSNDVTVKTAFQTVGTEKLDKTGQGKPPTSASEDNPDKKPASSSPSAASSSPSSATTGQTLTNGGEGDVKPSRIHRWFGFFTKKNSEATASAHEGVTTKPFEETKKETVASDDQQESPSDRKEPALALKSASQTVEGQKPDKSGQDEPKVSSSGDNSQCKPVSSSTDSSAASSQTLTATNKSLTNGEGDGERKSQGPSRFRQLVGFMRKKDNAKTTSSAEGGGKAKQSPPQFNDPCCMEVISSIYKLWKELLPKRAYSKELLDYANSLRSKLEAVAPHTRDNTVLNNLVAKVPDYTHYELPEMQGLSLHELNQIHKTVVFLLEDEEKRATYIRRWLIDDICRVALEEAPQVLETTAPSCCAN</sequence>
<gene>
    <name evidence="2" type="ORF">BRAFLDRAFT_83182</name>
</gene>
<feature type="region of interest" description="Disordered" evidence="1">
    <location>
        <begin position="212"/>
        <end position="473"/>
    </location>
</feature>
<dbReference type="InParanoid" id="C3YYR1"/>
<name>C3YYR1_BRAFL</name>
<feature type="compositionally biased region" description="Low complexity" evidence="1">
    <location>
        <begin position="282"/>
        <end position="296"/>
    </location>
</feature>
<dbReference type="EMBL" id="GG666565">
    <property type="protein sequence ID" value="EEN54419.1"/>
    <property type="molecule type" value="Genomic_DNA"/>
</dbReference>
<protein>
    <submittedName>
        <fullName evidence="2">Uncharacterized protein</fullName>
    </submittedName>
</protein>
<dbReference type="AlphaFoldDB" id="C3YYR1"/>
<feature type="compositionally biased region" description="Polar residues" evidence="1">
    <location>
        <begin position="391"/>
        <end position="403"/>
    </location>
</feature>
<accession>C3YYR1</accession>
<organism>
    <name type="scientific">Branchiostoma floridae</name>
    <name type="common">Florida lancelet</name>
    <name type="synonym">Amphioxus</name>
    <dbReference type="NCBI Taxonomy" id="7739"/>
    <lineage>
        <taxon>Eukaryota</taxon>
        <taxon>Metazoa</taxon>
        <taxon>Chordata</taxon>
        <taxon>Cephalochordata</taxon>
        <taxon>Leptocardii</taxon>
        <taxon>Amphioxiformes</taxon>
        <taxon>Branchiostomatidae</taxon>
        <taxon>Branchiostoma</taxon>
    </lineage>
</organism>
<feature type="compositionally biased region" description="Basic and acidic residues" evidence="1">
    <location>
        <begin position="341"/>
        <end position="350"/>
    </location>
</feature>
<reference evidence="2" key="1">
    <citation type="journal article" date="2008" name="Nature">
        <title>The amphioxus genome and the evolution of the chordate karyotype.</title>
        <authorList>
            <consortium name="US DOE Joint Genome Institute (JGI-PGF)"/>
            <person name="Putnam N.H."/>
            <person name="Butts T."/>
            <person name="Ferrier D.E.K."/>
            <person name="Furlong R.F."/>
            <person name="Hellsten U."/>
            <person name="Kawashima T."/>
            <person name="Robinson-Rechavi M."/>
            <person name="Shoguchi E."/>
            <person name="Terry A."/>
            <person name="Yu J.-K."/>
            <person name="Benito-Gutierrez E.L."/>
            <person name="Dubchak I."/>
            <person name="Garcia-Fernandez J."/>
            <person name="Gibson-Brown J.J."/>
            <person name="Grigoriev I.V."/>
            <person name="Horton A.C."/>
            <person name="de Jong P.J."/>
            <person name="Jurka J."/>
            <person name="Kapitonov V.V."/>
            <person name="Kohara Y."/>
            <person name="Kuroki Y."/>
            <person name="Lindquist E."/>
            <person name="Lucas S."/>
            <person name="Osoegawa K."/>
            <person name="Pennacchio L.A."/>
            <person name="Salamov A.A."/>
            <person name="Satou Y."/>
            <person name="Sauka-Spengler T."/>
            <person name="Schmutz J."/>
            <person name="Shin-I T."/>
            <person name="Toyoda A."/>
            <person name="Bronner-Fraser M."/>
            <person name="Fujiyama A."/>
            <person name="Holland L.Z."/>
            <person name="Holland P.W.H."/>
            <person name="Satoh N."/>
            <person name="Rokhsar D.S."/>
        </authorList>
    </citation>
    <scope>NUCLEOTIDE SEQUENCE [LARGE SCALE GENOMIC DNA]</scope>
    <source>
        <strain evidence="2">S238N-H82</strain>
        <tissue evidence="2">Testes</tissue>
    </source>
</reference>
<evidence type="ECO:0000256" key="1">
    <source>
        <dbReference type="SAM" id="MobiDB-lite"/>
    </source>
</evidence>
<feature type="compositionally biased region" description="Basic and acidic residues" evidence="1">
    <location>
        <begin position="379"/>
        <end position="390"/>
    </location>
</feature>